<dbReference type="Gene3D" id="3.40.830.10">
    <property type="entry name" value="LigB-like"/>
    <property type="match status" value="1"/>
</dbReference>
<proteinExistence type="inferred from homology"/>
<sequence length="266" mass="28618">MIRQPVVAGLFYPASAVELKRQLATFVSEEDQQQAAAVVLPHAGYGYSGDVAGDVISRIRVPHQVILLGPNHHGSGKQMAVSAVDAWATPLGDVAVAAALRSHLLDEVPQLELDDSAHQQEHSLEVLLPFLQYVQSQLQVVPIAITHSSPAQLIELGAGIARAINNWNEPVLLIASSDMNHFLPAAENVRLDSLAIDAMTAFDPQRLYRIVADQQISMCGMFAVVAVMEAAKLLGAHSCELIRYSHSGEKSGDNSRVVGYAGMIMN</sequence>
<comment type="similarity">
    <text evidence="1 2">Belongs to the MEMO1 family.</text>
</comment>
<evidence type="ECO:0000256" key="2">
    <source>
        <dbReference type="HAMAP-Rule" id="MF_00055"/>
    </source>
</evidence>
<dbReference type="SUPFAM" id="SSF53213">
    <property type="entry name" value="LigB-like"/>
    <property type="match status" value="1"/>
</dbReference>
<evidence type="ECO:0000313" key="4">
    <source>
        <dbReference type="Proteomes" id="UP000632828"/>
    </source>
</evidence>
<dbReference type="Proteomes" id="UP000632828">
    <property type="component" value="Unassembled WGS sequence"/>
</dbReference>
<dbReference type="InterPro" id="IPR002737">
    <property type="entry name" value="MEMO1_fam"/>
</dbReference>
<dbReference type="PANTHER" id="PTHR11060">
    <property type="entry name" value="PROTEIN MEMO1"/>
    <property type="match status" value="1"/>
</dbReference>
<reference evidence="3" key="1">
    <citation type="submission" date="2020-09" db="EMBL/GenBank/DDBJ databases">
        <title>Pelobacter alkaliphilus sp. nov., a novel anaerobic arsenate-reducing bacterium from terrestrial mud volcano.</title>
        <authorList>
            <person name="Khomyakova M.A."/>
            <person name="Merkel A.Y."/>
            <person name="Slobodkin A.I."/>
        </authorList>
    </citation>
    <scope>NUCLEOTIDE SEQUENCE</scope>
    <source>
        <strain evidence="3">M08fum</strain>
    </source>
</reference>
<evidence type="ECO:0000313" key="3">
    <source>
        <dbReference type="EMBL" id="MBD1399142.1"/>
    </source>
</evidence>
<dbReference type="AlphaFoldDB" id="A0A8J6QLA0"/>
<dbReference type="HAMAP" id="MF_00055">
    <property type="entry name" value="MEMO1"/>
    <property type="match status" value="1"/>
</dbReference>
<accession>A0A8J6QLA0</accession>
<dbReference type="CDD" id="cd07361">
    <property type="entry name" value="MEMO_like"/>
    <property type="match status" value="1"/>
</dbReference>
<evidence type="ECO:0000256" key="1">
    <source>
        <dbReference type="ARBA" id="ARBA00006315"/>
    </source>
</evidence>
<dbReference type="RefSeq" id="WP_191153418.1">
    <property type="nucleotide sequence ID" value="NZ_JACWUN010000001.1"/>
</dbReference>
<organism evidence="3 4">
    <name type="scientific">Pelovirga terrestris</name>
    <dbReference type="NCBI Taxonomy" id="2771352"/>
    <lineage>
        <taxon>Bacteria</taxon>
        <taxon>Pseudomonadati</taxon>
        <taxon>Thermodesulfobacteriota</taxon>
        <taxon>Desulfuromonadia</taxon>
        <taxon>Geobacterales</taxon>
        <taxon>Geobacteraceae</taxon>
        <taxon>Pelovirga</taxon>
    </lineage>
</organism>
<gene>
    <name evidence="3" type="primary">amrB</name>
    <name evidence="3" type="ORF">ICT70_00485</name>
</gene>
<dbReference type="Pfam" id="PF01875">
    <property type="entry name" value="Memo"/>
    <property type="match status" value="1"/>
</dbReference>
<dbReference type="NCBIfam" id="TIGR04336">
    <property type="entry name" value="AmmeMemoSam_B"/>
    <property type="match status" value="1"/>
</dbReference>
<keyword evidence="4" id="KW-1185">Reference proteome</keyword>
<protein>
    <recommendedName>
        <fullName evidence="2">MEMO1 family protein ICT70_00485</fullName>
    </recommendedName>
</protein>
<name>A0A8J6QLA0_9BACT</name>
<dbReference type="PANTHER" id="PTHR11060:SF0">
    <property type="entry name" value="PROTEIN MEMO1"/>
    <property type="match status" value="1"/>
</dbReference>
<dbReference type="EMBL" id="JACWUN010000001">
    <property type="protein sequence ID" value="MBD1399142.1"/>
    <property type="molecule type" value="Genomic_DNA"/>
</dbReference>
<comment type="caution">
    <text evidence="3">The sequence shown here is derived from an EMBL/GenBank/DDBJ whole genome shotgun (WGS) entry which is preliminary data.</text>
</comment>